<comment type="cofactor">
    <cofactor evidence="7 8">
        <name>Zn(2+)</name>
        <dbReference type="ChEBI" id="CHEBI:29105"/>
    </cofactor>
    <text evidence="7 8">Binds 1 zinc ion per subunit.</text>
</comment>
<organism evidence="12 13">
    <name type="scientific">Siminovitchia terrae</name>
    <name type="common">Bacillus terrae</name>
    <dbReference type="NCBI Taxonomy" id="1914933"/>
    <lineage>
        <taxon>Bacteria</taxon>
        <taxon>Bacillati</taxon>
        <taxon>Bacillota</taxon>
        <taxon>Bacilli</taxon>
        <taxon>Bacillales</taxon>
        <taxon>Bacillaceae</taxon>
        <taxon>Siminovitchia</taxon>
    </lineage>
</organism>
<keyword evidence="5 8" id="KW-0482">Metalloprotease</keyword>
<dbReference type="AlphaFoldDB" id="A0A429X8F3"/>
<evidence type="ECO:0000256" key="6">
    <source>
        <dbReference type="PIRSR" id="PIRSR627057-1"/>
    </source>
</evidence>
<evidence type="ECO:0000256" key="4">
    <source>
        <dbReference type="ARBA" id="ARBA00022833"/>
    </source>
</evidence>
<dbReference type="GO" id="GO:0071586">
    <property type="term" value="P:CAAX-box protein processing"/>
    <property type="evidence" value="ECO:0007669"/>
    <property type="project" value="InterPro"/>
</dbReference>
<evidence type="ECO:0000256" key="2">
    <source>
        <dbReference type="ARBA" id="ARBA00022723"/>
    </source>
</evidence>
<dbReference type="InterPro" id="IPR027057">
    <property type="entry name" value="CAXX_Prtase_1"/>
</dbReference>
<keyword evidence="9" id="KW-0812">Transmembrane</keyword>
<keyword evidence="1 8" id="KW-0645">Protease</keyword>
<keyword evidence="9" id="KW-0472">Membrane</keyword>
<feature type="transmembrane region" description="Helical" evidence="9">
    <location>
        <begin position="81"/>
        <end position="100"/>
    </location>
</feature>
<dbReference type="Proteomes" id="UP000287296">
    <property type="component" value="Unassembled WGS sequence"/>
</dbReference>
<feature type="domain" description="CAAX prenyl protease 1 N-terminal" evidence="11">
    <location>
        <begin position="55"/>
        <end position="211"/>
    </location>
</feature>
<feature type="active site" evidence="6">
    <location>
        <position position="286"/>
    </location>
</feature>
<dbReference type="OrthoDB" id="9781930at2"/>
<sequence length="428" mass="50464">MDKEGRLLVRKWALRAVIAYFLFGIAMYVYLFFLTDTSIPHMYKGTSIDPATFLNSRELMLSEEYSKIRNLMFFLAEPYQWLFYYLILLFGISAMFERWAGKTTKWFPLQTIIYLFWLSLASFVATFPFAYTSYLFSRTYNISTQYFSSWMKDQFLDFWISYATMCVVILVIYSMMKKFKKKWWLAVWVLSIPFSIFMMFIRPVVIDPLYNDFYPLKDKQLEMKILSLADEADIPAEHVYEVDMSKKTNALNAYVTGVGSNSRIVLWDTTLERLDDEEVLFIMAHEMGHYVEKHIYKGIAGYIMLSFVGLWLTAKLMELWIQKRGTVWKVNSIISISSLPAFLLITSILLFAVSPLTNWVSRYQEMRADRYALETTEDRDAAVRTFQDLTRAGLSEVNPPYLVKIFRYGHPTMLERIKMADEFERESD</sequence>
<evidence type="ECO:0000256" key="7">
    <source>
        <dbReference type="PIRSR" id="PIRSR627057-2"/>
    </source>
</evidence>
<evidence type="ECO:0000256" key="3">
    <source>
        <dbReference type="ARBA" id="ARBA00022801"/>
    </source>
</evidence>
<dbReference type="Pfam" id="PF16491">
    <property type="entry name" value="Peptidase_M48_N"/>
    <property type="match status" value="1"/>
</dbReference>
<name>A0A429X8F3_SIMTE</name>
<keyword evidence="2 7" id="KW-0479">Metal-binding</keyword>
<feature type="transmembrane region" description="Helical" evidence="9">
    <location>
        <begin position="299"/>
        <end position="321"/>
    </location>
</feature>
<feature type="transmembrane region" description="Helical" evidence="9">
    <location>
        <begin position="156"/>
        <end position="176"/>
    </location>
</feature>
<evidence type="ECO:0000259" key="11">
    <source>
        <dbReference type="Pfam" id="PF16491"/>
    </source>
</evidence>
<feature type="transmembrane region" description="Helical" evidence="9">
    <location>
        <begin position="183"/>
        <end position="205"/>
    </location>
</feature>
<evidence type="ECO:0000313" key="12">
    <source>
        <dbReference type="EMBL" id="RST59610.1"/>
    </source>
</evidence>
<evidence type="ECO:0000313" key="13">
    <source>
        <dbReference type="Proteomes" id="UP000287296"/>
    </source>
</evidence>
<comment type="similarity">
    <text evidence="8">Belongs to the peptidase M48 family.</text>
</comment>
<dbReference type="CDD" id="cd07343">
    <property type="entry name" value="M48A_Zmpste24p_like"/>
    <property type="match status" value="1"/>
</dbReference>
<proteinExistence type="inferred from homology"/>
<comment type="caution">
    <text evidence="12">The sequence shown here is derived from an EMBL/GenBank/DDBJ whole genome shotgun (WGS) entry which is preliminary data.</text>
</comment>
<keyword evidence="3 8" id="KW-0378">Hydrolase</keyword>
<dbReference type="FunFam" id="3.30.2010.10:FF:000010">
    <property type="entry name" value="M48 family peptidase"/>
    <property type="match status" value="1"/>
</dbReference>
<dbReference type="GO" id="GO:0046872">
    <property type="term" value="F:metal ion binding"/>
    <property type="evidence" value="ECO:0007669"/>
    <property type="project" value="UniProtKB-KW"/>
</dbReference>
<evidence type="ECO:0000256" key="9">
    <source>
        <dbReference type="SAM" id="Phobius"/>
    </source>
</evidence>
<protein>
    <submittedName>
        <fullName evidence="12">M48 family peptidase</fullName>
    </submittedName>
</protein>
<feature type="binding site" evidence="7">
    <location>
        <position position="365"/>
    </location>
    <ligand>
        <name>Zn(2+)</name>
        <dbReference type="ChEBI" id="CHEBI:29105"/>
        <note>catalytic</note>
    </ligand>
</feature>
<keyword evidence="9" id="KW-1133">Transmembrane helix</keyword>
<dbReference type="InterPro" id="IPR032456">
    <property type="entry name" value="Peptidase_M48_N"/>
</dbReference>
<feature type="domain" description="Peptidase M48" evidence="10">
    <location>
        <begin position="215"/>
        <end position="422"/>
    </location>
</feature>
<evidence type="ECO:0000256" key="1">
    <source>
        <dbReference type="ARBA" id="ARBA00022670"/>
    </source>
</evidence>
<feature type="transmembrane region" description="Helical" evidence="9">
    <location>
        <begin position="112"/>
        <end position="136"/>
    </location>
</feature>
<evidence type="ECO:0000259" key="10">
    <source>
        <dbReference type="Pfam" id="PF01435"/>
    </source>
</evidence>
<dbReference type="EMBL" id="QYTW02000009">
    <property type="protein sequence ID" value="RST59610.1"/>
    <property type="molecule type" value="Genomic_DNA"/>
</dbReference>
<dbReference type="GO" id="GO:0004222">
    <property type="term" value="F:metalloendopeptidase activity"/>
    <property type="evidence" value="ECO:0007669"/>
    <property type="project" value="InterPro"/>
</dbReference>
<keyword evidence="4 7" id="KW-0862">Zinc</keyword>
<reference evidence="12 13" key="1">
    <citation type="submission" date="2018-12" db="EMBL/GenBank/DDBJ databases">
        <authorList>
            <person name="Sun L."/>
            <person name="Chen Z."/>
        </authorList>
    </citation>
    <scope>NUCLEOTIDE SEQUENCE [LARGE SCALE GENOMIC DNA]</scope>
    <source>
        <strain evidence="12 13">LMG 29736</strain>
    </source>
</reference>
<feature type="active site" description="Proton donor" evidence="6">
    <location>
        <position position="369"/>
    </location>
</feature>
<feature type="binding site" evidence="7">
    <location>
        <position position="285"/>
    </location>
    <ligand>
        <name>Zn(2+)</name>
        <dbReference type="ChEBI" id="CHEBI:29105"/>
        <note>catalytic</note>
    </ligand>
</feature>
<feature type="transmembrane region" description="Helical" evidence="9">
    <location>
        <begin position="12"/>
        <end position="33"/>
    </location>
</feature>
<dbReference type="InterPro" id="IPR001915">
    <property type="entry name" value="Peptidase_M48"/>
</dbReference>
<evidence type="ECO:0000256" key="5">
    <source>
        <dbReference type="ARBA" id="ARBA00023049"/>
    </source>
</evidence>
<feature type="binding site" evidence="7">
    <location>
        <position position="289"/>
    </location>
    <ligand>
        <name>Zn(2+)</name>
        <dbReference type="ChEBI" id="CHEBI:29105"/>
        <note>catalytic</note>
    </ligand>
</feature>
<feature type="transmembrane region" description="Helical" evidence="9">
    <location>
        <begin position="333"/>
        <end position="353"/>
    </location>
</feature>
<evidence type="ECO:0000256" key="8">
    <source>
        <dbReference type="RuleBase" id="RU003983"/>
    </source>
</evidence>
<gene>
    <name evidence="12" type="ORF">D5F11_010910</name>
</gene>
<dbReference type="PANTHER" id="PTHR10120">
    <property type="entry name" value="CAAX PRENYL PROTEASE 1"/>
    <property type="match status" value="1"/>
</dbReference>
<dbReference type="Gene3D" id="3.30.2010.10">
    <property type="entry name" value="Metalloproteases ('zincins'), catalytic domain"/>
    <property type="match status" value="1"/>
</dbReference>
<dbReference type="Pfam" id="PF01435">
    <property type="entry name" value="Peptidase_M48"/>
    <property type="match status" value="1"/>
</dbReference>
<accession>A0A429X8F3</accession>